<evidence type="ECO:0000259" key="3">
    <source>
        <dbReference type="Pfam" id="PF01557"/>
    </source>
</evidence>
<protein>
    <submittedName>
        <fullName evidence="4">Fumarylacetoacetate hydrolase family protein</fullName>
    </submittedName>
</protein>
<dbReference type="InterPro" id="IPR012686">
    <property type="entry name" value="HPA_isomer/decarb_N"/>
</dbReference>
<evidence type="ECO:0000313" key="5">
    <source>
        <dbReference type="Proteomes" id="UP000831880"/>
    </source>
</evidence>
<dbReference type="InterPro" id="IPR011234">
    <property type="entry name" value="Fumarylacetoacetase-like_C"/>
</dbReference>
<keyword evidence="2" id="KW-0479">Metal-binding</keyword>
<feature type="domain" description="Fumarylacetoacetase-like C-terminal" evidence="3">
    <location>
        <begin position="47"/>
        <end position="251"/>
    </location>
</feature>
<organism evidence="4 5">
    <name type="scientific">Halobacillus shinanisalinarum</name>
    <dbReference type="NCBI Taxonomy" id="2932258"/>
    <lineage>
        <taxon>Bacteria</taxon>
        <taxon>Bacillati</taxon>
        <taxon>Bacillota</taxon>
        <taxon>Bacilli</taxon>
        <taxon>Bacillales</taxon>
        <taxon>Bacillaceae</taxon>
        <taxon>Halobacillus</taxon>
    </lineage>
</organism>
<dbReference type="Proteomes" id="UP000831880">
    <property type="component" value="Chromosome"/>
</dbReference>
<keyword evidence="5" id="KW-1185">Reference proteome</keyword>
<dbReference type="PANTHER" id="PTHR42796:SF4">
    <property type="entry name" value="FUMARYLACETOACETATE HYDROLASE DOMAIN-CONTAINING PROTEIN 2A"/>
    <property type="match status" value="1"/>
</dbReference>
<evidence type="ECO:0000256" key="1">
    <source>
        <dbReference type="ARBA" id="ARBA00010211"/>
    </source>
</evidence>
<reference evidence="4 5" key="1">
    <citation type="submission" date="2022-04" db="EMBL/GenBank/DDBJ databases">
        <title>Halobacillus sp. isolated from saltern.</title>
        <authorList>
            <person name="Won M."/>
            <person name="Lee C.-M."/>
            <person name="Woen H.-Y."/>
            <person name="Kwon S.-W."/>
        </authorList>
    </citation>
    <scope>NUCLEOTIDE SEQUENCE [LARGE SCALE GENOMIC DNA]</scope>
    <source>
        <strain evidence="4 5">SSTM10-2</strain>
    </source>
</reference>
<comment type="similarity">
    <text evidence="1">Belongs to the FAH family.</text>
</comment>
<gene>
    <name evidence="4" type="ORF">MUO14_16425</name>
</gene>
<evidence type="ECO:0000256" key="2">
    <source>
        <dbReference type="ARBA" id="ARBA00022723"/>
    </source>
</evidence>
<name>A0ABY4GVY9_9BACI</name>
<dbReference type="RefSeq" id="WP_244751681.1">
    <property type="nucleotide sequence ID" value="NZ_CP095074.1"/>
</dbReference>
<keyword evidence="4" id="KW-0378">Hydrolase</keyword>
<dbReference type="EMBL" id="CP095074">
    <property type="protein sequence ID" value="UOQ92070.1"/>
    <property type="molecule type" value="Genomic_DNA"/>
</dbReference>
<sequence>MHKVKAKLGDRWQMEELGVSLKGSSVQLNEEDMDGGENTWNAPVSGTIYGTLLNYKGALKKMGEALHNDPYKAPPKAPIMYIKPQNTVIGHQASIPLPDDMEELEVGACLGIVMGKKAARVKAEQAFDYIEGYTVVNDISVPHESVFRPAVKHKARDGFCPIGPWIIEKNAVPNPDQLGIQVYINGEWKQSNNTENLVRSVSRLLADVTEFMTLEKGDTLLVGVPEDPPLAKDGDHIRIEIDQVGVLENVVSKNKAFGRNES</sequence>
<dbReference type="InterPro" id="IPR051121">
    <property type="entry name" value="FAH"/>
</dbReference>
<dbReference type="InterPro" id="IPR036663">
    <property type="entry name" value="Fumarylacetoacetase_C_sf"/>
</dbReference>
<dbReference type="GO" id="GO:0016787">
    <property type="term" value="F:hydrolase activity"/>
    <property type="evidence" value="ECO:0007669"/>
    <property type="project" value="UniProtKB-KW"/>
</dbReference>
<evidence type="ECO:0000313" key="4">
    <source>
        <dbReference type="EMBL" id="UOQ92070.1"/>
    </source>
</evidence>
<dbReference type="Pfam" id="PF01557">
    <property type="entry name" value="FAA_hydrolase"/>
    <property type="match status" value="1"/>
</dbReference>
<dbReference type="NCBIfam" id="TIGR02305">
    <property type="entry name" value="HpaG-N-term"/>
    <property type="match status" value="1"/>
</dbReference>
<accession>A0ABY4GVY9</accession>
<dbReference type="PANTHER" id="PTHR42796">
    <property type="entry name" value="FUMARYLACETOACETATE HYDROLASE DOMAIN-CONTAINING PROTEIN 2A-RELATED"/>
    <property type="match status" value="1"/>
</dbReference>
<dbReference type="SUPFAM" id="SSF56529">
    <property type="entry name" value="FAH"/>
    <property type="match status" value="1"/>
</dbReference>
<proteinExistence type="inferred from homology"/>
<dbReference type="Gene3D" id="3.90.850.10">
    <property type="entry name" value="Fumarylacetoacetase-like, C-terminal domain"/>
    <property type="match status" value="1"/>
</dbReference>